<gene>
    <name evidence="3" type="ORF">CcCBS67573_g01436</name>
</gene>
<dbReference type="EMBL" id="QEAP01000024">
    <property type="protein sequence ID" value="TPX77277.1"/>
    <property type="molecule type" value="Genomic_DNA"/>
</dbReference>
<name>A0A507FQG3_9FUNG</name>
<dbReference type="STRING" id="246404.A0A507FQG3"/>
<comment type="caution">
    <text evidence="3">The sequence shown here is derived from an EMBL/GenBank/DDBJ whole genome shotgun (WGS) entry which is preliminary data.</text>
</comment>
<dbReference type="PANTHER" id="PTHR47934">
    <property type="entry name" value="PENTATRICOPEPTIDE REPEAT-CONTAINING PROTEIN PET309, MITOCHONDRIAL"/>
    <property type="match status" value="1"/>
</dbReference>
<feature type="repeat" description="PPR" evidence="1">
    <location>
        <begin position="689"/>
        <end position="725"/>
    </location>
</feature>
<feature type="repeat" description="PPR" evidence="1">
    <location>
        <begin position="584"/>
        <end position="618"/>
    </location>
</feature>
<reference evidence="3 4" key="1">
    <citation type="journal article" date="2019" name="Sci. Rep.">
        <title>Comparative genomics of chytrid fungi reveal insights into the obligate biotrophic and pathogenic lifestyle of Synchytrium endobioticum.</title>
        <authorList>
            <person name="van de Vossenberg B.T.L.H."/>
            <person name="Warris S."/>
            <person name="Nguyen H.D.T."/>
            <person name="van Gent-Pelzer M.P.E."/>
            <person name="Joly D.L."/>
            <person name="van de Geest H.C."/>
            <person name="Bonants P.J.M."/>
            <person name="Smith D.S."/>
            <person name="Levesque C.A."/>
            <person name="van der Lee T.A.J."/>
        </authorList>
    </citation>
    <scope>NUCLEOTIDE SEQUENCE [LARGE SCALE GENOMIC DNA]</scope>
    <source>
        <strain evidence="3 4">CBS 675.73</strain>
    </source>
</reference>
<keyword evidence="4" id="KW-1185">Reference proteome</keyword>
<protein>
    <recommendedName>
        <fullName evidence="5">Pentacotripeptide-repeat region of PRORP domain-containing protein</fullName>
    </recommendedName>
</protein>
<dbReference type="GO" id="GO:0006396">
    <property type="term" value="P:RNA processing"/>
    <property type="evidence" value="ECO:0007669"/>
    <property type="project" value="TreeGrafter"/>
</dbReference>
<dbReference type="NCBIfam" id="TIGR00756">
    <property type="entry name" value="PPR"/>
    <property type="match status" value="3"/>
</dbReference>
<accession>A0A507FQG3</accession>
<feature type="repeat" description="PPR" evidence="1">
    <location>
        <begin position="619"/>
        <end position="653"/>
    </location>
</feature>
<evidence type="ECO:0000256" key="1">
    <source>
        <dbReference type="PROSITE-ProRule" id="PRU00708"/>
    </source>
</evidence>
<evidence type="ECO:0000256" key="2">
    <source>
        <dbReference type="SAM" id="MobiDB-lite"/>
    </source>
</evidence>
<evidence type="ECO:0000313" key="4">
    <source>
        <dbReference type="Proteomes" id="UP000320333"/>
    </source>
</evidence>
<dbReference type="PANTHER" id="PTHR47934:SF6">
    <property type="entry name" value="MITOCHONDRIAL GROUP I INTRON SPLICING FACTOR CCM1-RELATED"/>
    <property type="match status" value="1"/>
</dbReference>
<evidence type="ECO:0008006" key="5">
    <source>
        <dbReference type="Google" id="ProtNLM"/>
    </source>
</evidence>
<dbReference type="OrthoDB" id="185373at2759"/>
<dbReference type="InterPro" id="IPR051114">
    <property type="entry name" value="Mito_RNA_Proc_CCM1"/>
</dbReference>
<sequence>MLCRVNAIRAAAAFGANRACIRRHQYRLASTGGRAFQFVVPPPTPTPPPPSKTMVTGPGALTKVLSVMFREWEESNGPNAVGGKGLDGSARNRAGRLTDYSSGASNGYHVDPPQLVSLLRAAPLTEINSISSLGWSWLGTFLCRDPYKASIADYERLLFLADLISSVIERPRFHGQADLIKNVFVAAVASKSVTTKKSVDVLIQKIRHWNVNVERINAIVNEMALLLAKQGDPILAWHAVQLAGTVCTEIRNVTGRMPGSPRLHKKVCQEILNAFSFVSFSNPEKCADCRAIIKSMISVMEEDGQYIGDYPLNMLARLSSDGSTWEKPCPPIAVYEFLDWIKAVRPGYQMTSIASTYLVFHALRGRDTRLAEQLLETSDFVISNDASMRSILIELAKIDRMDLANRIFARYQELNPTKIEEISHWKEVYLQSWLMSDAASMDERILFLENCTKDEQKAWSFDACKFIITFCLKAKLPQKAVELYQRMKELPEAVVALNTTSERSTQSKEVYRALESSFNNILYGLAKIGNFREVMKLYRHDTAKFNFRITQETCTVLISSFSYIHPVEGSRFLDNFESYGSTGDVQLYTSLINGLTRAGRLDQAIELLHRMKSKGVEPNTNTFNTIIHGLCSAGKLNPAMDFLTVMDEAQCPPDTGTFNILAHAFFKRSRWQDAQNVLTAMEDRGIPWDIVTFNTLINAHIRREGGNFEEAERLFELMQNPPYNFNPSSITYDAQLYKFVMEKDWKGAIALLDRMYPSTLNHLGNHGESSMSSQSMAKSVKIILDGLCRNDRLEEAKQLFKRFKENKNFTHGQDHSGNIGAMRVSLMKGCARAGDLKGCREILKEHIEFEAFASDSMNAAMITAYMTCGDLEGAVKWAEEVLPGAGSGMATLATIRGWGSLYADKSSKSEAGKQNATAPAKSVGAKSKADAFSEELVTGNRRASVDGNWTGAVVFGRGSSYSLMLVHAKSGNLALMEAVHAQLLRLESWGFSNCTEIKQRGARYSTTEANVLIQCYGALLNGSKALAVWRDSYSFKPATLSAAPSSSTASPSAPSVSTAARNNPFSVPRGPSALSSQGLADIYGVDRITVSNILDALSFSRMDSELDSVWNTLLHAEFPMDLNNYISYAESLARRGDGDGCARFIETTVLDGDHGHVMESKVFWTAIGILKNGGAAQREAAKRIWQLMKARYPTFEDEVNRKTGVSFR</sequence>
<dbReference type="GO" id="GO:0007005">
    <property type="term" value="P:mitochondrion organization"/>
    <property type="evidence" value="ECO:0007669"/>
    <property type="project" value="TreeGrafter"/>
</dbReference>
<feature type="region of interest" description="Disordered" evidence="2">
    <location>
        <begin position="1040"/>
        <end position="1062"/>
    </location>
</feature>
<feature type="compositionally biased region" description="Low complexity" evidence="2">
    <location>
        <begin position="1040"/>
        <end position="1060"/>
    </location>
</feature>
<dbReference type="GO" id="GO:0005739">
    <property type="term" value="C:mitochondrion"/>
    <property type="evidence" value="ECO:0007669"/>
    <property type="project" value="TreeGrafter"/>
</dbReference>
<dbReference type="Proteomes" id="UP000320333">
    <property type="component" value="Unassembled WGS sequence"/>
</dbReference>
<dbReference type="Pfam" id="PF01535">
    <property type="entry name" value="PPR"/>
    <property type="match status" value="4"/>
</dbReference>
<organism evidence="3 4">
    <name type="scientific">Chytriomyces confervae</name>
    <dbReference type="NCBI Taxonomy" id="246404"/>
    <lineage>
        <taxon>Eukaryota</taxon>
        <taxon>Fungi</taxon>
        <taxon>Fungi incertae sedis</taxon>
        <taxon>Chytridiomycota</taxon>
        <taxon>Chytridiomycota incertae sedis</taxon>
        <taxon>Chytridiomycetes</taxon>
        <taxon>Chytridiales</taxon>
        <taxon>Chytriomycetaceae</taxon>
        <taxon>Chytriomyces</taxon>
    </lineage>
</organism>
<dbReference type="AlphaFoldDB" id="A0A507FQG3"/>
<dbReference type="Gene3D" id="1.25.40.10">
    <property type="entry name" value="Tetratricopeptide repeat domain"/>
    <property type="match status" value="4"/>
</dbReference>
<proteinExistence type="predicted"/>
<dbReference type="InterPro" id="IPR011990">
    <property type="entry name" value="TPR-like_helical_dom_sf"/>
</dbReference>
<dbReference type="GO" id="GO:0003729">
    <property type="term" value="F:mRNA binding"/>
    <property type="evidence" value="ECO:0007669"/>
    <property type="project" value="TreeGrafter"/>
</dbReference>
<dbReference type="Pfam" id="PF13041">
    <property type="entry name" value="PPR_2"/>
    <property type="match status" value="2"/>
</dbReference>
<feature type="repeat" description="PPR" evidence="1">
    <location>
        <begin position="654"/>
        <end position="688"/>
    </location>
</feature>
<evidence type="ECO:0000313" key="3">
    <source>
        <dbReference type="EMBL" id="TPX77277.1"/>
    </source>
</evidence>
<dbReference type="PROSITE" id="PS51375">
    <property type="entry name" value="PPR"/>
    <property type="match status" value="4"/>
</dbReference>
<dbReference type="InterPro" id="IPR002885">
    <property type="entry name" value="PPR_rpt"/>
</dbReference>